<organism evidence="4 5">
    <name type="scientific">Enterococcus raffinosus</name>
    <dbReference type="NCBI Taxonomy" id="71452"/>
    <lineage>
        <taxon>Bacteria</taxon>
        <taxon>Bacillati</taxon>
        <taxon>Bacillota</taxon>
        <taxon>Bacilli</taxon>
        <taxon>Lactobacillales</taxon>
        <taxon>Enterococcaceae</taxon>
        <taxon>Enterococcus</taxon>
    </lineage>
</organism>
<dbReference type="InterPro" id="IPR050624">
    <property type="entry name" value="HTH-type_Tx_Regulator"/>
</dbReference>
<feature type="DNA-binding region" description="H-T-H motif" evidence="2">
    <location>
        <begin position="28"/>
        <end position="47"/>
    </location>
</feature>
<evidence type="ECO:0000256" key="2">
    <source>
        <dbReference type="PROSITE-ProRule" id="PRU00335"/>
    </source>
</evidence>
<dbReference type="Pfam" id="PF00440">
    <property type="entry name" value="TetR_N"/>
    <property type="match status" value="1"/>
</dbReference>
<evidence type="ECO:0000259" key="3">
    <source>
        <dbReference type="PROSITE" id="PS50977"/>
    </source>
</evidence>
<dbReference type="Proteomes" id="UP001249240">
    <property type="component" value="Unassembled WGS sequence"/>
</dbReference>
<dbReference type="GO" id="GO:0003677">
    <property type="term" value="F:DNA binding"/>
    <property type="evidence" value="ECO:0007669"/>
    <property type="project" value="UniProtKB-UniRule"/>
</dbReference>
<dbReference type="PROSITE" id="PS50977">
    <property type="entry name" value="HTH_TETR_2"/>
    <property type="match status" value="1"/>
</dbReference>
<proteinExistence type="predicted"/>
<dbReference type="RefSeq" id="WP_028020563.1">
    <property type="nucleotide sequence ID" value="NZ_CABLCA010000045.1"/>
</dbReference>
<name>A0AAW8SXZ9_9ENTE</name>
<keyword evidence="1 2" id="KW-0238">DNA-binding</keyword>
<dbReference type="PANTHER" id="PTHR43479:SF11">
    <property type="entry name" value="ACREF_ENVCD OPERON REPRESSOR-RELATED"/>
    <property type="match status" value="1"/>
</dbReference>
<dbReference type="Gene3D" id="1.10.357.10">
    <property type="entry name" value="Tetracycline Repressor, domain 2"/>
    <property type="match status" value="1"/>
</dbReference>
<reference evidence="4" key="1">
    <citation type="submission" date="2023-03" db="EMBL/GenBank/DDBJ databases">
        <authorList>
            <person name="Shen W."/>
            <person name="Cai J."/>
        </authorList>
    </citation>
    <scope>NUCLEOTIDE SEQUENCE</scope>
    <source>
        <strain evidence="4">B646-2</strain>
    </source>
</reference>
<evidence type="ECO:0000313" key="5">
    <source>
        <dbReference type="Proteomes" id="UP001249240"/>
    </source>
</evidence>
<evidence type="ECO:0000313" key="4">
    <source>
        <dbReference type="EMBL" id="MDT2538316.1"/>
    </source>
</evidence>
<dbReference type="InterPro" id="IPR009057">
    <property type="entry name" value="Homeodomain-like_sf"/>
</dbReference>
<accession>A0AAW8SXZ9</accession>
<dbReference type="InterPro" id="IPR001647">
    <property type="entry name" value="HTH_TetR"/>
</dbReference>
<feature type="domain" description="HTH tetR-type" evidence="3">
    <location>
        <begin position="5"/>
        <end position="65"/>
    </location>
</feature>
<dbReference type="PANTHER" id="PTHR43479">
    <property type="entry name" value="ACREF/ENVCD OPERON REPRESSOR-RELATED"/>
    <property type="match status" value="1"/>
</dbReference>
<dbReference type="EMBL" id="JARPXM010000007">
    <property type="protein sequence ID" value="MDT2538316.1"/>
    <property type="molecule type" value="Genomic_DNA"/>
</dbReference>
<dbReference type="AlphaFoldDB" id="A0AAW8SXZ9"/>
<gene>
    <name evidence="4" type="ORF">P7D78_09280</name>
</gene>
<sequence length="186" mass="21389">MNNQISSKEQLIGYCKEIVRADGLQAISIRSVAKKAGMSVGAVYNYFPSKGELLAETIGSIWSEIFHFSEETFHFDDFTKCLEALLQSVEQGKAIYPDFFSSHALVMAFDDKIMGSKMMERYWQHIKQALLNALTQDKKIRENVFDSHLTSERYVEYVFELFLYTMTNDGSYKGILKLVRNSIYAE</sequence>
<evidence type="ECO:0000256" key="1">
    <source>
        <dbReference type="ARBA" id="ARBA00023125"/>
    </source>
</evidence>
<dbReference type="SUPFAM" id="SSF46689">
    <property type="entry name" value="Homeodomain-like"/>
    <property type="match status" value="1"/>
</dbReference>
<comment type="caution">
    <text evidence="4">The sequence shown here is derived from an EMBL/GenBank/DDBJ whole genome shotgun (WGS) entry which is preliminary data.</text>
</comment>
<protein>
    <submittedName>
        <fullName evidence="4">TetR/AcrR family transcriptional regulator</fullName>
    </submittedName>
</protein>